<proteinExistence type="predicted"/>
<dbReference type="GO" id="GO:0016788">
    <property type="term" value="F:hydrolase activity, acting on ester bonds"/>
    <property type="evidence" value="ECO:0007669"/>
    <property type="project" value="UniProtKB-ARBA"/>
</dbReference>
<gene>
    <name evidence="1" type="ORF">G3M70_08180</name>
</gene>
<organism evidence="1 2">
    <name type="scientific">Candidatus Nitronauta litoralis</name>
    <dbReference type="NCBI Taxonomy" id="2705533"/>
    <lineage>
        <taxon>Bacteria</taxon>
        <taxon>Pseudomonadati</taxon>
        <taxon>Nitrospinota/Tectimicrobiota group</taxon>
        <taxon>Nitrospinota</taxon>
        <taxon>Nitrospinia</taxon>
        <taxon>Nitrospinales</taxon>
        <taxon>Nitrospinaceae</taxon>
        <taxon>Candidatus Nitronauta</taxon>
    </lineage>
</organism>
<dbReference type="EMBL" id="CP048685">
    <property type="protein sequence ID" value="QPJ61855.1"/>
    <property type="molecule type" value="Genomic_DNA"/>
</dbReference>
<protein>
    <recommendedName>
        <fullName evidence="3">AlgX/AlgJ SGNH hydrolase-like domain-containing protein</fullName>
    </recommendedName>
</protein>
<sequence>MDKPEPTSTKLLFVMNTARFPSQIETQGAITSISRFNDYSRQTAERLGLEFLDLTEVFQESWNREGQRHKWTIDSHWNHKGHQVVAEELTLRGNNLLNPWRLEKPGIETFSAGYDPV</sequence>
<dbReference type="SUPFAM" id="SSF52266">
    <property type="entry name" value="SGNH hydrolase"/>
    <property type="match status" value="1"/>
</dbReference>
<dbReference type="InterPro" id="IPR036514">
    <property type="entry name" value="SGNH_hydro_sf"/>
</dbReference>
<evidence type="ECO:0000313" key="2">
    <source>
        <dbReference type="Proteomes" id="UP000594688"/>
    </source>
</evidence>
<reference evidence="1 2" key="1">
    <citation type="submission" date="2020-02" db="EMBL/GenBank/DDBJ databases">
        <title>Genomic and physiological characterization of two novel Nitrospinaceae genera.</title>
        <authorList>
            <person name="Mueller A.J."/>
            <person name="Jung M.-Y."/>
            <person name="Strachan C.R."/>
            <person name="Herbold C.W."/>
            <person name="Kirkegaard R.H."/>
            <person name="Daims H."/>
        </authorList>
    </citation>
    <scope>NUCLEOTIDE SEQUENCE [LARGE SCALE GENOMIC DNA]</scope>
    <source>
        <strain evidence="1">EB</strain>
    </source>
</reference>
<dbReference type="KEGG" id="nli:G3M70_08180"/>
<accession>A0A7T0BVS1</accession>
<dbReference type="Gene3D" id="3.40.50.1110">
    <property type="entry name" value="SGNH hydrolase"/>
    <property type="match status" value="1"/>
</dbReference>
<name>A0A7T0BVS1_9BACT</name>
<dbReference type="AlphaFoldDB" id="A0A7T0BVS1"/>
<evidence type="ECO:0000313" key="1">
    <source>
        <dbReference type="EMBL" id="QPJ61855.1"/>
    </source>
</evidence>
<dbReference type="Proteomes" id="UP000594688">
    <property type="component" value="Chromosome"/>
</dbReference>
<evidence type="ECO:0008006" key="3">
    <source>
        <dbReference type="Google" id="ProtNLM"/>
    </source>
</evidence>